<keyword evidence="9" id="KW-1185">Reference proteome</keyword>
<evidence type="ECO:0000313" key="9">
    <source>
        <dbReference type="Proteomes" id="UP001633002"/>
    </source>
</evidence>
<dbReference type="InterPro" id="IPR001005">
    <property type="entry name" value="SANT/Myb"/>
</dbReference>
<dbReference type="GO" id="GO:0005634">
    <property type="term" value="C:nucleus"/>
    <property type="evidence" value="ECO:0007669"/>
    <property type="project" value="UniProtKB-SubCell"/>
</dbReference>
<sequence>MFSAWRKNVFTLEASDDAALDPLFQAPSRRENVGNRLDLTLAHPRSASTDQEELTYVPERPSWISRNQHVDSENLSQSENLPMSHPNPLSNSADVCFSEPNPNVGIESLHGTNYPSSAPVLPRPSGKRKAHAKKSVSAKKVCKKPDRVESLDTDDEEDFYESSRDRWTDEHVHELITLRAEMDVEFENQAGKQGVNNWQRLHRRLSVAVRGFTKSWESCKKKWQAEYKKYRTDKRHLNISGNSRHITCKYFDVIDDAWKNRANVKKVIHCDAHLSENPAPMESPADTINTTVSPLQGAALGTPPTSGVVSVSPTLITRQDRKDAKRSTADRLCGLISDIAMHSASLAQTSESFLKSFDSHMANLIAKL</sequence>
<accession>A0ABD3IE84</accession>
<keyword evidence="5" id="KW-0539">Nucleus</keyword>
<dbReference type="GO" id="GO:0003677">
    <property type="term" value="F:DNA binding"/>
    <property type="evidence" value="ECO:0007669"/>
    <property type="project" value="UniProtKB-KW"/>
</dbReference>
<evidence type="ECO:0000313" key="8">
    <source>
        <dbReference type="EMBL" id="KAL3699814.1"/>
    </source>
</evidence>
<gene>
    <name evidence="8" type="ORF">R1sor_017836</name>
</gene>
<proteinExistence type="predicted"/>
<keyword evidence="2" id="KW-0805">Transcription regulation</keyword>
<evidence type="ECO:0000256" key="6">
    <source>
        <dbReference type="SAM" id="MobiDB-lite"/>
    </source>
</evidence>
<dbReference type="PANTHER" id="PTHR21654">
    <property type="entry name" value="FI21293P1"/>
    <property type="match status" value="1"/>
</dbReference>
<keyword evidence="3" id="KW-0238">DNA-binding</keyword>
<evidence type="ECO:0000256" key="4">
    <source>
        <dbReference type="ARBA" id="ARBA00023163"/>
    </source>
</evidence>
<evidence type="ECO:0000256" key="3">
    <source>
        <dbReference type="ARBA" id="ARBA00023125"/>
    </source>
</evidence>
<organism evidence="8 9">
    <name type="scientific">Riccia sorocarpa</name>
    <dbReference type="NCBI Taxonomy" id="122646"/>
    <lineage>
        <taxon>Eukaryota</taxon>
        <taxon>Viridiplantae</taxon>
        <taxon>Streptophyta</taxon>
        <taxon>Embryophyta</taxon>
        <taxon>Marchantiophyta</taxon>
        <taxon>Marchantiopsida</taxon>
        <taxon>Marchantiidae</taxon>
        <taxon>Marchantiales</taxon>
        <taxon>Ricciaceae</taxon>
        <taxon>Riccia</taxon>
    </lineage>
</organism>
<name>A0ABD3IE84_9MARC</name>
<feature type="compositionally biased region" description="Polar residues" evidence="6">
    <location>
        <begin position="73"/>
        <end position="93"/>
    </location>
</feature>
<comment type="caution">
    <text evidence="8">The sequence shown here is derived from an EMBL/GenBank/DDBJ whole genome shotgun (WGS) entry which is preliminary data.</text>
</comment>
<dbReference type="GO" id="GO:0010468">
    <property type="term" value="P:regulation of gene expression"/>
    <property type="evidence" value="ECO:0007669"/>
    <property type="project" value="UniProtKB-ARBA"/>
</dbReference>
<protein>
    <recommendedName>
        <fullName evidence="7">Myb-like domain-containing protein</fullName>
    </recommendedName>
</protein>
<dbReference type="InterPro" id="IPR044822">
    <property type="entry name" value="Myb_DNA-bind_4"/>
</dbReference>
<evidence type="ECO:0000259" key="7">
    <source>
        <dbReference type="PROSITE" id="PS50090"/>
    </source>
</evidence>
<reference evidence="8 9" key="1">
    <citation type="submission" date="2024-09" db="EMBL/GenBank/DDBJ databases">
        <title>Chromosome-scale assembly of Riccia sorocarpa.</title>
        <authorList>
            <person name="Paukszto L."/>
        </authorList>
    </citation>
    <scope>NUCLEOTIDE SEQUENCE [LARGE SCALE GENOMIC DNA]</scope>
    <source>
        <strain evidence="8">LP-2024</strain>
        <tissue evidence="8">Aerial parts of the thallus</tissue>
    </source>
</reference>
<feature type="domain" description="Myb-like" evidence="7">
    <location>
        <begin position="164"/>
        <end position="227"/>
    </location>
</feature>
<keyword evidence="4" id="KW-0804">Transcription</keyword>
<dbReference type="Gene3D" id="1.10.10.60">
    <property type="entry name" value="Homeodomain-like"/>
    <property type="match status" value="1"/>
</dbReference>
<dbReference type="Pfam" id="PF13837">
    <property type="entry name" value="Myb_DNA-bind_4"/>
    <property type="match status" value="1"/>
</dbReference>
<evidence type="ECO:0000256" key="5">
    <source>
        <dbReference type="ARBA" id="ARBA00023242"/>
    </source>
</evidence>
<evidence type="ECO:0000256" key="1">
    <source>
        <dbReference type="ARBA" id="ARBA00004123"/>
    </source>
</evidence>
<dbReference type="EMBL" id="JBJQOH010000001">
    <property type="protein sequence ID" value="KAL3699814.1"/>
    <property type="molecule type" value="Genomic_DNA"/>
</dbReference>
<evidence type="ECO:0000256" key="2">
    <source>
        <dbReference type="ARBA" id="ARBA00023015"/>
    </source>
</evidence>
<dbReference type="Proteomes" id="UP001633002">
    <property type="component" value="Unassembled WGS sequence"/>
</dbReference>
<dbReference type="PROSITE" id="PS50090">
    <property type="entry name" value="MYB_LIKE"/>
    <property type="match status" value="1"/>
</dbReference>
<comment type="subcellular location">
    <subcellularLocation>
        <location evidence="1">Nucleus</location>
    </subcellularLocation>
</comment>
<dbReference type="AlphaFoldDB" id="A0ABD3IE84"/>
<dbReference type="PANTHER" id="PTHR21654:SF84">
    <property type="entry name" value="SI:DKEY-66I24.7"/>
    <property type="match status" value="1"/>
</dbReference>
<feature type="region of interest" description="Disordered" evidence="6">
    <location>
        <begin position="43"/>
        <end position="141"/>
    </location>
</feature>
<feature type="compositionally biased region" description="Basic residues" evidence="6">
    <location>
        <begin position="125"/>
        <end position="141"/>
    </location>
</feature>